<dbReference type="Pfam" id="PF00176">
    <property type="entry name" value="SNF2-rel_dom"/>
    <property type="match status" value="1"/>
</dbReference>
<evidence type="ECO:0000256" key="2">
    <source>
        <dbReference type="ARBA" id="ARBA00022806"/>
    </source>
</evidence>
<evidence type="ECO:0000259" key="3">
    <source>
        <dbReference type="PROSITE" id="PS51192"/>
    </source>
</evidence>
<evidence type="ECO:0000313" key="5">
    <source>
        <dbReference type="EMBL" id="OQK18309.1"/>
    </source>
</evidence>
<gene>
    <name evidence="5" type="ORF">AU255_10950</name>
</gene>
<dbReference type="GO" id="GO:0005524">
    <property type="term" value="F:ATP binding"/>
    <property type="evidence" value="ECO:0007669"/>
    <property type="project" value="InterPro"/>
</dbReference>
<dbReference type="PROSITE" id="PS51192">
    <property type="entry name" value="HELICASE_ATP_BIND_1"/>
    <property type="match status" value="1"/>
</dbReference>
<dbReference type="InterPro" id="IPR049730">
    <property type="entry name" value="SNF2/RAD54-like_C"/>
</dbReference>
<dbReference type="InterPro" id="IPR014001">
    <property type="entry name" value="Helicase_ATP-bd"/>
</dbReference>
<dbReference type="OrthoDB" id="9760715at2"/>
<feature type="domain" description="Helicase ATP-binding" evidence="3">
    <location>
        <begin position="937"/>
        <end position="1093"/>
    </location>
</feature>
<evidence type="ECO:0008006" key="7">
    <source>
        <dbReference type="Google" id="ProtNLM"/>
    </source>
</evidence>
<comment type="caution">
    <text evidence="5">The sequence shown here is derived from an EMBL/GenBank/DDBJ whole genome shotgun (WGS) entry which is preliminary data.</text>
</comment>
<dbReference type="GO" id="GO:0004386">
    <property type="term" value="F:helicase activity"/>
    <property type="evidence" value="ECO:0007669"/>
    <property type="project" value="UniProtKB-KW"/>
</dbReference>
<keyword evidence="2" id="KW-0547">Nucleotide-binding</keyword>
<dbReference type="InterPro" id="IPR001650">
    <property type="entry name" value="Helicase_C-like"/>
</dbReference>
<dbReference type="CDD" id="cd18012">
    <property type="entry name" value="DEXQc_arch_SWI2_SNF2"/>
    <property type="match status" value="1"/>
</dbReference>
<keyword evidence="2" id="KW-0347">Helicase</keyword>
<keyword evidence="1" id="KW-0378">Hydrolase</keyword>
<dbReference type="PROSITE" id="PS51194">
    <property type="entry name" value="HELICASE_CTER"/>
    <property type="match status" value="1"/>
</dbReference>
<protein>
    <recommendedName>
        <fullName evidence="7">Helicase</fullName>
    </recommendedName>
</protein>
<dbReference type="SMART" id="SM00487">
    <property type="entry name" value="DEXDc"/>
    <property type="match status" value="1"/>
</dbReference>
<dbReference type="RefSeq" id="WP_080522915.1">
    <property type="nucleotide sequence ID" value="NZ_LPUF01000001.1"/>
</dbReference>
<dbReference type="InterPro" id="IPR038718">
    <property type="entry name" value="SNF2-like_sf"/>
</dbReference>
<dbReference type="STRING" id="1420851.AU255_10950"/>
<dbReference type="SUPFAM" id="SSF52540">
    <property type="entry name" value="P-loop containing nucleoside triphosphate hydrolases"/>
    <property type="match status" value="2"/>
</dbReference>
<dbReference type="SMART" id="SM00490">
    <property type="entry name" value="HELICc"/>
    <property type="match status" value="1"/>
</dbReference>
<accession>A0A1V8M9S1</accession>
<dbReference type="InterPro" id="IPR000330">
    <property type="entry name" value="SNF2_N"/>
</dbReference>
<reference evidence="5 6" key="1">
    <citation type="submission" date="2015-12" db="EMBL/GenBank/DDBJ databases">
        <authorList>
            <person name="Shamseldin A."/>
            <person name="Moawad H."/>
            <person name="Abd El-Rahim W.M."/>
            <person name="Sadowsky M.J."/>
        </authorList>
    </citation>
    <scope>NUCLEOTIDE SEQUENCE [LARGE SCALE GENOMIC DNA]</scope>
    <source>
        <strain evidence="5 6">WF1</strain>
    </source>
</reference>
<sequence length="1385" mass="156491">MSNTEILVKKFHKLSADEQQILLSLAVLFVPVGQTRLQEILRALKCVEPSVYKQVAKPLREKLANEGFIVISTDGWRCVTGGLSEVLVKIAFREYPGLFTKLARFCLADRNYVPQHLKLIYQVRSLRFFLYAEEAEKFASCFYSLENSFPAHIESVISLLFFSPFDKAWFDQLTEQIKKFILSTYVEYQLFALEENDFAIQLLQENIDTCSAHTDILIQGLAEYKIVRADTQGIENLLKDDQSIRGLTLKGSLCFIENRNDDALAFYQAAFQEIKKQTRKRNIFLPSIHGYFFNLALLKSKQPEQLSFLKSQLAMIVKTKEGDHFKSFHVRLQEGANVILGQQRSLKYNPVLLSQLSDPYEILFYALLSYWCDGLSLSDEYDKKFINKLTKQCYQAEKKGVLFYAAVSATLLQKLGVKDSKIGRLAIKYKNAACIHIVDLVPPVEKWERALQALSHLNELSTDGADTIHSESRLVWLLTLDGNYATLEPREQKMGKLGRWTKGRPIALKRLHYEQDTFDFLSDQDKQICNQIEVEYESNYYGYGHSEFFSVTGQGVISAIGHPYVYWANADKFDTPVAINKAEPQLLVTSKASNLHISLHPAINNEQTLVARTADNQVLVYQINEQHRQVAGILGAKGLSVPHKAKQQVIDSIASIASMLTIQSDIEGVAKNVESVEVDSRLHMHLQRVGDGLQIEVFVQPFADAGPIYKPAVGGTTVLAEIAGKQMQTTRDFAIETGYLEQLQMQCPELYQSKDARWLLDDPEMALEALLQIQAIEDFVVMEWPKGQKINVSREAGLNQAHFSVRKEKDWFSVEGEVQIDDEQVYDMQRLINLLQATSGRFLKLEDGQFISLTNELRQRLDDVAGLGEQKGNKLHFHALAAPALNDAMEGMDVKADKKWLEQLEKLESMADLEPELPSTLQGELRDYQLEGYQWMARLAHWGAGACLADDMGLGKTIQALSLILSRATLGPTLILAPTSVCMNWLEEAQHFAPTLNVQQFGVGNRQKIIADAAEFDVIVCSYGLLQTEADLLINKQWNIIVADEAQAIKNGLTKRSQAAMALQGDFKLITTGTPIENHLGELWNLFHFINPGLLGTLKKFNERYAQAIENNKDHSTQQRLKKLLRPFILRRLKNDVLKELPAKTEITIHVELSKEERIFYEAMRRNAVQAMQAAQEEGQQAGQQHLKVLAEIMKLRRACCHPKLVMQDSPISSAKLQAFEELVDELISNRHKALIFSQFVGHLSIIKELLDKKGIHYQYLDGSTPVVKRKKAVNAFQAGEGDVFLISLKAGGSGLNLTAADYVIHMDPWWNPAVEDQASDRAHRMGQKRPVTIYRLLAKDTIEDKIVDLHAHKRDLASSLLEGGEVSGKMSVNEMMALIREVED</sequence>
<dbReference type="PANTHER" id="PTHR10799">
    <property type="entry name" value="SNF2/RAD54 HELICASE FAMILY"/>
    <property type="match status" value="1"/>
</dbReference>
<dbReference type="Gene3D" id="3.40.50.300">
    <property type="entry name" value="P-loop containing nucleotide triphosphate hydrolases"/>
    <property type="match status" value="1"/>
</dbReference>
<evidence type="ECO:0000259" key="4">
    <source>
        <dbReference type="PROSITE" id="PS51194"/>
    </source>
</evidence>
<dbReference type="Proteomes" id="UP000191980">
    <property type="component" value="Unassembled WGS sequence"/>
</dbReference>
<dbReference type="EMBL" id="LPUF01000001">
    <property type="protein sequence ID" value="OQK18309.1"/>
    <property type="molecule type" value="Genomic_DNA"/>
</dbReference>
<organism evidence="5 6">
    <name type="scientific">Methyloprofundus sedimenti</name>
    <dbReference type="NCBI Taxonomy" id="1420851"/>
    <lineage>
        <taxon>Bacteria</taxon>
        <taxon>Pseudomonadati</taxon>
        <taxon>Pseudomonadota</taxon>
        <taxon>Gammaproteobacteria</taxon>
        <taxon>Methylococcales</taxon>
        <taxon>Methylococcaceae</taxon>
        <taxon>Methyloprofundus</taxon>
    </lineage>
</organism>
<proteinExistence type="predicted"/>
<keyword evidence="6" id="KW-1185">Reference proteome</keyword>
<feature type="domain" description="Helicase C-terminal" evidence="4">
    <location>
        <begin position="1223"/>
        <end position="1377"/>
    </location>
</feature>
<dbReference type="CDD" id="cd18793">
    <property type="entry name" value="SF2_C_SNF"/>
    <property type="match status" value="1"/>
</dbReference>
<dbReference type="Gene3D" id="3.40.50.10810">
    <property type="entry name" value="Tandem AAA-ATPase domain"/>
    <property type="match status" value="1"/>
</dbReference>
<dbReference type="InterPro" id="IPR027417">
    <property type="entry name" value="P-loop_NTPase"/>
</dbReference>
<name>A0A1V8M9S1_9GAMM</name>
<keyword evidence="2" id="KW-0067">ATP-binding</keyword>
<evidence type="ECO:0000313" key="6">
    <source>
        <dbReference type="Proteomes" id="UP000191980"/>
    </source>
</evidence>
<evidence type="ECO:0000256" key="1">
    <source>
        <dbReference type="ARBA" id="ARBA00022801"/>
    </source>
</evidence>
<dbReference type="GO" id="GO:0016787">
    <property type="term" value="F:hydrolase activity"/>
    <property type="evidence" value="ECO:0007669"/>
    <property type="project" value="UniProtKB-KW"/>
</dbReference>
<dbReference type="Pfam" id="PF00271">
    <property type="entry name" value="Helicase_C"/>
    <property type="match status" value="1"/>
</dbReference>